<dbReference type="Pfam" id="PF01403">
    <property type="entry name" value="Sema"/>
    <property type="match status" value="1"/>
</dbReference>
<keyword evidence="4" id="KW-1015">Disulfide bond</keyword>
<dbReference type="PANTHER" id="PTHR11036:SF135">
    <property type="entry name" value="SEMAPHORIN 4D ISOFORM X1-RELATED"/>
    <property type="match status" value="1"/>
</dbReference>
<dbReference type="FunFam" id="2.130.10.10:FF:001703">
    <property type="entry name" value="Semaphorin 4e"/>
    <property type="match status" value="1"/>
</dbReference>
<dbReference type="AlphaFoldDB" id="A0ABD0W5W1"/>
<sequence length="780" mass="85969">MYSVVVLRLFCFLPLVLAQHSPSFGSMDGFRSVPRRTVLFNNSKNVRLFREEGVWNYSTMLLREDLGLLVLGAGEHIYALDINDISIKKSSVSWKVTPQQKEDCMNKGKDMIACLNYIKVLHSMEDGRMYVCGTNAFQPGCDYMSFKDGHLTLEKKTEDGKGKCPFDPFQRYSSVMIGDDLYSATSINFLGSEPVVSRRSPTSLRTEFKTTWLNEPTFISMAEIPESKSSSCGDDDKVYLFFSETAVEFDSFSKMLVSRVARVCKGDLGGLRTLQRRWTSFLKARVDCPVLASQLPYVIQDTYRWCDDANWRTCVFYAVFTPQSERSDISAVCAYSVLDIGRVFSEGKYKTPVTIETSFVKWVMYNGDVPSPRPGACIDDKARSHGITRSLDLPDQTLQFVKDHPLMDEAVKPKGLGPLLVYWGAAFTRIIVHSTTALDGKKHHIMFIGTENGSVLKAVNYDKENFIIEEVQLFNSPEPIKILRFSNTTGQLYVGSEYGVVQMPFSSCGRSISCEDCVLARDPYCAWDIHKAQCIALSTAKRNSDLIQSLWAGNFSQCPTAEPVKLVNSTTFVGGSLKLPCPLPSNLAETHWQHDTQPLQPSAHLHVLPDSLHIVTVSSSDSGHYRCVSLERSPSGTHTSTVAEYQLEVGPAPDGQPRRPEARTDGSSLAALQVAVACLSVLLAVLLGWNLYKGHLSLPGPCGRARNSGGARENQGAPAEVASVGHLVASQHGEGAKLLGAGEGNCTSNNNVCGGKVEGRGDEEGESEARYALHSVKYNH</sequence>
<comment type="subcellular location">
    <subcellularLocation>
        <location evidence="1">Membrane</location>
    </subcellularLocation>
</comment>
<dbReference type="InterPro" id="IPR016201">
    <property type="entry name" value="PSI"/>
</dbReference>
<evidence type="ECO:0000256" key="7">
    <source>
        <dbReference type="SAM" id="MobiDB-lite"/>
    </source>
</evidence>
<dbReference type="InterPro" id="IPR002165">
    <property type="entry name" value="Plexin_repeat"/>
</dbReference>
<evidence type="ECO:0000256" key="4">
    <source>
        <dbReference type="ARBA" id="ARBA00023157"/>
    </source>
</evidence>
<dbReference type="SUPFAM" id="SSF103575">
    <property type="entry name" value="Plexin repeat"/>
    <property type="match status" value="1"/>
</dbReference>
<dbReference type="PANTHER" id="PTHR11036">
    <property type="entry name" value="SEMAPHORIN"/>
    <property type="match status" value="1"/>
</dbReference>
<evidence type="ECO:0000256" key="3">
    <source>
        <dbReference type="ARBA" id="ARBA00023136"/>
    </source>
</evidence>
<evidence type="ECO:0000256" key="8">
    <source>
        <dbReference type="SAM" id="SignalP"/>
    </source>
</evidence>
<keyword evidence="8" id="KW-0732">Signal</keyword>
<dbReference type="SUPFAM" id="SSF101912">
    <property type="entry name" value="Sema domain"/>
    <property type="match status" value="1"/>
</dbReference>
<name>A0ABD0W5W1_UMBPY</name>
<organism evidence="11 12">
    <name type="scientific">Umbra pygmaea</name>
    <name type="common">Eastern mudminnow</name>
    <dbReference type="NCBI Taxonomy" id="75934"/>
    <lineage>
        <taxon>Eukaryota</taxon>
        <taxon>Metazoa</taxon>
        <taxon>Chordata</taxon>
        <taxon>Craniata</taxon>
        <taxon>Vertebrata</taxon>
        <taxon>Euteleostomi</taxon>
        <taxon>Actinopterygii</taxon>
        <taxon>Neopterygii</taxon>
        <taxon>Teleostei</taxon>
        <taxon>Protacanthopterygii</taxon>
        <taxon>Esociformes</taxon>
        <taxon>Umbridae</taxon>
        <taxon>Umbra</taxon>
    </lineage>
</organism>
<feature type="compositionally biased region" description="Basic and acidic residues" evidence="7">
    <location>
        <begin position="757"/>
        <end position="771"/>
    </location>
</feature>
<protein>
    <submittedName>
        <fullName evidence="11">Uncharacterized protein</fullName>
    </submittedName>
</protein>
<dbReference type="Pfam" id="PF01437">
    <property type="entry name" value="PSI"/>
    <property type="match status" value="1"/>
</dbReference>
<evidence type="ECO:0000259" key="9">
    <source>
        <dbReference type="PROSITE" id="PS50835"/>
    </source>
</evidence>
<dbReference type="Proteomes" id="UP001557470">
    <property type="component" value="Unassembled WGS sequence"/>
</dbReference>
<dbReference type="Gene3D" id="3.30.1680.10">
    <property type="entry name" value="ligand-binding face of the semaphorins, domain 2"/>
    <property type="match status" value="1"/>
</dbReference>
<dbReference type="InterPro" id="IPR007110">
    <property type="entry name" value="Ig-like_dom"/>
</dbReference>
<proteinExistence type="inferred from homology"/>
<dbReference type="InterPro" id="IPR013783">
    <property type="entry name" value="Ig-like_fold"/>
</dbReference>
<evidence type="ECO:0000256" key="1">
    <source>
        <dbReference type="ARBA" id="ARBA00004370"/>
    </source>
</evidence>
<comment type="similarity">
    <text evidence="2">Belongs to the semaphorin family.</text>
</comment>
<dbReference type="SMART" id="SM00630">
    <property type="entry name" value="Sema"/>
    <property type="match status" value="1"/>
</dbReference>
<dbReference type="SMART" id="SM00409">
    <property type="entry name" value="IG"/>
    <property type="match status" value="1"/>
</dbReference>
<keyword evidence="3" id="KW-0472">Membrane</keyword>
<feature type="region of interest" description="Disordered" evidence="7">
    <location>
        <begin position="757"/>
        <end position="780"/>
    </location>
</feature>
<dbReference type="InterPro" id="IPR027231">
    <property type="entry name" value="Semaphorin"/>
</dbReference>
<dbReference type="SMART" id="SM00423">
    <property type="entry name" value="PSI"/>
    <property type="match status" value="1"/>
</dbReference>
<accession>A0ABD0W5W1</accession>
<reference evidence="11 12" key="1">
    <citation type="submission" date="2024-06" db="EMBL/GenBank/DDBJ databases">
        <authorList>
            <person name="Pan Q."/>
            <person name="Wen M."/>
            <person name="Jouanno E."/>
            <person name="Zahm M."/>
            <person name="Klopp C."/>
            <person name="Cabau C."/>
            <person name="Louis A."/>
            <person name="Berthelot C."/>
            <person name="Parey E."/>
            <person name="Roest Crollius H."/>
            <person name="Montfort J."/>
            <person name="Robinson-Rechavi M."/>
            <person name="Bouchez O."/>
            <person name="Lampietro C."/>
            <person name="Lopez Roques C."/>
            <person name="Donnadieu C."/>
            <person name="Postlethwait J."/>
            <person name="Bobe J."/>
            <person name="Verreycken H."/>
            <person name="Guiguen Y."/>
        </authorList>
    </citation>
    <scope>NUCLEOTIDE SEQUENCE [LARGE SCALE GENOMIC DNA]</scope>
    <source>
        <strain evidence="11">Up_M1</strain>
        <tissue evidence="11">Testis</tissue>
    </source>
</reference>
<feature type="domain" description="Sema" evidence="10">
    <location>
        <begin position="35"/>
        <end position="505"/>
    </location>
</feature>
<dbReference type="InterPro" id="IPR003599">
    <property type="entry name" value="Ig_sub"/>
</dbReference>
<feature type="domain" description="Ig-like" evidence="9">
    <location>
        <begin position="559"/>
        <end position="643"/>
    </location>
</feature>
<evidence type="ECO:0000313" key="12">
    <source>
        <dbReference type="Proteomes" id="UP001557470"/>
    </source>
</evidence>
<dbReference type="InterPro" id="IPR001627">
    <property type="entry name" value="Semap_dom"/>
</dbReference>
<comment type="caution">
    <text evidence="6">Lacks conserved residue(s) required for the propagation of feature annotation.</text>
</comment>
<evidence type="ECO:0000256" key="6">
    <source>
        <dbReference type="PROSITE-ProRule" id="PRU00352"/>
    </source>
</evidence>
<keyword evidence="12" id="KW-1185">Reference proteome</keyword>
<dbReference type="GO" id="GO:0007411">
    <property type="term" value="P:axon guidance"/>
    <property type="evidence" value="ECO:0007669"/>
    <property type="project" value="UniProtKB-ARBA"/>
</dbReference>
<dbReference type="InterPro" id="IPR036352">
    <property type="entry name" value="Semap_dom_sf"/>
</dbReference>
<evidence type="ECO:0000313" key="11">
    <source>
        <dbReference type="EMBL" id="KAL0966405.1"/>
    </source>
</evidence>
<dbReference type="Gene3D" id="2.60.40.10">
    <property type="entry name" value="Immunoglobulins"/>
    <property type="match status" value="1"/>
</dbReference>
<evidence type="ECO:0000256" key="2">
    <source>
        <dbReference type="ARBA" id="ARBA00009492"/>
    </source>
</evidence>
<dbReference type="Gene3D" id="2.130.10.10">
    <property type="entry name" value="YVTN repeat-like/Quinoprotein amine dehydrogenase"/>
    <property type="match status" value="1"/>
</dbReference>
<dbReference type="GO" id="GO:0016020">
    <property type="term" value="C:membrane"/>
    <property type="evidence" value="ECO:0007669"/>
    <property type="project" value="UniProtKB-SubCell"/>
</dbReference>
<dbReference type="PROSITE" id="PS51004">
    <property type="entry name" value="SEMA"/>
    <property type="match status" value="1"/>
</dbReference>
<dbReference type="SUPFAM" id="SSF48726">
    <property type="entry name" value="Immunoglobulin"/>
    <property type="match status" value="1"/>
</dbReference>
<dbReference type="PROSITE" id="PS50835">
    <property type="entry name" value="IG_LIKE"/>
    <property type="match status" value="1"/>
</dbReference>
<keyword evidence="5" id="KW-0325">Glycoprotein</keyword>
<dbReference type="InterPro" id="IPR015943">
    <property type="entry name" value="WD40/YVTN_repeat-like_dom_sf"/>
</dbReference>
<dbReference type="InterPro" id="IPR036179">
    <property type="entry name" value="Ig-like_dom_sf"/>
</dbReference>
<feature type="chain" id="PRO_5044791097" evidence="8">
    <location>
        <begin position="19"/>
        <end position="780"/>
    </location>
</feature>
<gene>
    <name evidence="11" type="ORF">UPYG_G00294940</name>
</gene>
<dbReference type="EMBL" id="JAGEUA010000009">
    <property type="protein sequence ID" value="KAL0966405.1"/>
    <property type="molecule type" value="Genomic_DNA"/>
</dbReference>
<comment type="caution">
    <text evidence="11">The sequence shown here is derived from an EMBL/GenBank/DDBJ whole genome shotgun (WGS) entry which is preliminary data.</text>
</comment>
<feature type="signal peptide" evidence="8">
    <location>
        <begin position="1"/>
        <end position="18"/>
    </location>
</feature>
<evidence type="ECO:0000256" key="5">
    <source>
        <dbReference type="ARBA" id="ARBA00023180"/>
    </source>
</evidence>
<evidence type="ECO:0000259" key="10">
    <source>
        <dbReference type="PROSITE" id="PS51004"/>
    </source>
</evidence>
<dbReference type="Pfam" id="PF13895">
    <property type="entry name" value="Ig_2"/>
    <property type="match status" value="1"/>
</dbReference>